<feature type="domain" description="PRTase-CE" evidence="1">
    <location>
        <begin position="50"/>
        <end position="195"/>
    </location>
</feature>
<dbReference type="InterPro" id="IPR057055">
    <property type="entry name" value="wHTH-PRTase_assoc"/>
</dbReference>
<proteinExistence type="predicted"/>
<evidence type="ECO:0000313" key="4">
    <source>
        <dbReference type="Proteomes" id="UP000297983"/>
    </source>
</evidence>
<evidence type="ECO:0000313" key="3">
    <source>
        <dbReference type="EMBL" id="TFD68200.1"/>
    </source>
</evidence>
<keyword evidence="4" id="KW-1185">Reference proteome</keyword>
<evidence type="ECO:0000259" key="2">
    <source>
        <dbReference type="Pfam" id="PF24409"/>
    </source>
</evidence>
<accession>A0A4R9AQU7</accession>
<feature type="domain" description="PRTase associated wHTH" evidence="2">
    <location>
        <begin position="246"/>
        <end position="327"/>
    </location>
</feature>
<dbReference type="AlphaFoldDB" id="A0A4R9AQU7"/>
<dbReference type="Proteomes" id="UP000297983">
    <property type="component" value="Unassembled WGS sequence"/>
</dbReference>
<dbReference type="EMBL" id="SOHL01000027">
    <property type="protein sequence ID" value="TFD68200.1"/>
    <property type="molecule type" value="Genomic_DNA"/>
</dbReference>
<sequence length="327" mass="36001">MADLDRGIDPVAFENFLPASGISSTPGSEGAVGNLVRDSVLRGAIGPKTDIEELRSKKVRTVILVTDLVESGSQVEDFAASLLRNTTLRSWKSGRWIQTWVVAYAVSQAAQEKLESSPFIDKLFFVASAPAIESLPWPRSSITQAQLLCMEHARRKVGAMGYKGHGGLFAFQERPPNTSPAVFRQTGKDWSPLFEGRRTPDDLQQELRNVSKPETNHALTLTAVYQRRLSANIERQFRADNQVLLTALALLLRDPTAPGKIASALSLSQTAAEAVIAFLHRMGWVTDDGFVTEAGRAELRAGKRAIRRVGRKNYPEPDAPYYPSSLR</sequence>
<dbReference type="Pfam" id="PF24409">
    <property type="entry name" value="wHTH-PRTase_assc"/>
    <property type="match status" value="1"/>
</dbReference>
<organism evidence="3 4">
    <name type="scientific">Cryobacterium gelidum</name>
    <dbReference type="NCBI Taxonomy" id="1259164"/>
    <lineage>
        <taxon>Bacteria</taxon>
        <taxon>Bacillati</taxon>
        <taxon>Actinomycetota</taxon>
        <taxon>Actinomycetes</taxon>
        <taxon>Micrococcales</taxon>
        <taxon>Microbacteriaceae</taxon>
        <taxon>Cryobacterium</taxon>
    </lineage>
</organism>
<name>A0A4R9AQU7_9MICO</name>
<dbReference type="InterPro" id="IPR056920">
    <property type="entry name" value="PRTase-CE"/>
</dbReference>
<evidence type="ECO:0000259" key="1">
    <source>
        <dbReference type="Pfam" id="PF24390"/>
    </source>
</evidence>
<protein>
    <submittedName>
        <fullName evidence="3">Uncharacterized protein</fullName>
    </submittedName>
</protein>
<reference evidence="3 4" key="1">
    <citation type="submission" date="2019-03" db="EMBL/GenBank/DDBJ databases">
        <title>Genomics of glacier-inhabiting Cryobacterium strains.</title>
        <authorList>
            <person name="Liu Q."/>
            <person name="Xin Y.-H."/>
        </authorList>
    </citation>
    <scope>NUCLEOTIDE SEQUENCE [LARGE SCALE GENOMIC DNA]</scope>
    <source>
        <strain evidence="3 4">Hz16</strain>
    </source>
</reference>
<gene>
    <name evidence="3" type="ORF">E3T50_13560</name>
</gene>
<dbReference type="Pfam" id="PF24390">
    <property type="entry name" value="PRTase-CE"/>
    <property type="match status" value="1"/>
</dbReference>
<comment type="caution">
    <text evidence="3">The sequence shown here is derived from an EMBL/GenBank/DDBJ whole genome shotgun (WGS) entry which is preliminary data.</text>
</comment>